<evidence type="ECO:0000256" key="1">
    <source>
        <dbReference type="ARBA" id="ARBA00038240"/>
    </source>
</evidence>
<organism evidence="3 4">
    <name type="scientific">Amphritea atlantica</name>
    <dbReference type="NCBI Taxonomy" id="355243"/>
    <lineage>
        <taxon>Bacteria</taxon>
        <taxon>Pseudomonadati</taxon>
        <taxon>Pseudomonadota</taxon>
        <taxon>Gammaproteobacteria</taxon>
        <taxon>Oceanospirillales</taxon>
        <taxon>Oceanospirillaceae</taxon>
        <taxon>Amphritea</taxon>
    </lineage>
</organism>
<dbReference type="PANTHER" id="PTHR21064">
    <property type="entry name" value="AMINOGLYCOSIDE PHOSPHOTRANSFERASE DOMAIN-CONTAINING PROTEIN-RELATED"/>
    <property type="match status" value="1"/>
</dbReference>
<dbReference type="EMBL" id="CP073344">
    <property type="protein sequence ID" value="UTW01872.1"/>
    <property type="molecule type" value="Genomic_DNA"/>
</dbReference>
<feature type="domain" description="Aminoglycoside phosphotransferase" evidence="2">
    <location>
        <begin position="40"/>
        <end position="281"/>
    </location>
</feature>
<keyword evidence="4" id="KW-1185">Reference proteome</keyword>
<evidence type="ECO:0000313" key="3">
    <source>
        <dbReference type="EMBL" id="UTW01872.1"/>
    </source>
</evidence>
<evidence type="ECO:0000313" key="4">
    <source>
        <dbReference type="Proteomes" id="UP001059950"/>
    </source>
</evidence>
<reference evidence="3" key="1">
    <citation type="submission" date="2021-04" db="EMBL/GenBank/DDBJ databases">
        <title>Oceanospirillales bacteria with DddD are important DMSP degraders in coastal seawater.</title>
        <authorList>
            <person name="Liu J."/>
        </authorList>
    </citation>
    <scope>NUCLEOTIDE SEQUENCE</scope>
    <source>
        <strain evidence="3">GY6</strain>
    </source>
</reference>
<dbReference type="InterPro" id="IPR050249">
    <property type="entry name" value="Pseudomonas-type_ThrB"/>
</dbReference>
<dbReference type="Gene3D" id="3.90.1200.10">
    <property type="match status" value="1"/>
</dbReference>
<dbReference type="PANTHER" id="PTHR21064:SF6">
    <property type="entry name" value="AMINOGLYCOSIDE PHOSPHOTRANSFERASE DOMAIN-CONTAINING PROTEIN"/>
    <property type="match status" value="1"/>
</dbReference>
<dbReference type="Gene3D" id="3.30.200.20">
    <property type="entry name" value="Phosphorylase Kinase, domain 1"/>
    <property type="match status" value="1"/>
</dbReference>
<protein>
    <submittedName>
        <fullName evidence="3">Phosphotransferase</fullName>
    </submittedName>
</protein>
<proteinExistence type="inferred from homology"/>
<dbReference type="SUPFAM" id="SSF56112">
    <property type="entry name" value="Protein kinase-like (PK-like)"/>
    <property type="match status" value="1"/>
</dbReference>
<evidence type="ECO:0000259" key="2">
    <source>
        <dbReference type="Pfam" id="PF01636"/>
    </source>
</evidence>
<comment type="similarity">
    <text evidence="1">Belongs to the pseudomonas-type ThrB family.</text>
</comment>
<dbReference type="InterPro" id="IPR002575">
    <property type="entry name" value="Aminoglycoside_PTrfase"/>
</dbReference>
<dbReference type="InterPro" id="IPR011009">
    <property type="entry name" value="Kinase-like_dom_sf"/>
</dbReference>
<name>A0ABY5GPH0_9GAMM</name>
<gene>
    <name evidence="3" type="ORF">KDX31_10890</name>
</gene>
<dbReference type="Proteomes" id="UP001059950">
    <property type="component" value="Chromosome"/>
</dbReference>
<dbReference type="Pfam" id="PF01636">
    <property type="entry name" value="APH"/>
    <property type="match status" value="1"/>
</dbReference>
<accession>A0ABY5GPH0</accession>
<sequence>MNRFYEISPAQQCERLQQLAQKALCHWQLDARSIELIKYRENAVFEVVTTAGVRYALRMHRPGYHSDTALRSELQWMEALNNVGVLVPEVIPTAAGELLITEALDSIPEPRQIDLFAWIEGEQLGSVEHGLGDNAAQISALYFAIGETAGRLHNQSGDWQLPEGFERHAWDCDGLVGEQPFWGRFWELELLTVEQKALIIEVREKIRLRLQQLDKSSQNYSLIHADFVPENLMADGAGVRLLDFDDAGFGWHMFELATALYFIIEEECYDIAKQALFDGYRQQRNLSEADQGLLELFLTARGFTYLGWIRSRQETKTAQELAPELIRMACQQAKRFLSQS</sequence>